<dbReference type="EMBL" id="RWGY01000005">
    <property type="protein sequence ID" value="TVU43135.1"/>
    <property type="molecule type" value="Genomic_DNA"/>
</dbReference>
<feature type="region of interest" description="Disordered" evidence="1">
    <location>
        <begin position="1"/>
        <end position="23"/>
    </location>
</feature>
<organism evidence="2 3">
    <name type="scientific">Eragrostis curvula</name>
    <name type="common">weeping love grass</name>
    <dbReference type="NCBI Taxonomy" id="38414"/>
    <lineage>
        <taxon>Eukaryota</taxon>
        <taxon>Viridiplantae</taxon>
        <taxon>Streptophyta</taxon>
        <taxon>Embryophyta</taxon>
        <taxon>Tracheophyta</taxon>
        <taxon>Spermatophyta</taxon>
        <taxon>Magnoliopsida</taxon>
        <taxon>Liliopsida</taxon>
        <taxon>Poales</taxon>
        <taxon>Poaceae</taxon>
        <taxon>PACMAD clade</taxon>
        <taxon>Chloridoideae</taxon>
        <taxon>Eragrostideae</taxon>
        <taxon>Eragrostidinae</taxon>
        <taxon>Eragrostis</taxon>
    </lineage>
</organism>
<name>A0A5J9W5B2_9POAL</name>
<sequence length="175" mass="19055">MATASSSVVTEPEAATRRAHVKREERMAAVPASIHAWCGNVDRSSSSSGGSDCDGGVFVDAAMILSGLMLRYACMDAYYMKFVQTYKSNSNAKVLKRAGIRSHCPRSDQGEKNSEKKDLVRALRLIMTISIGSDLFLFDLFTRSPTLSAAINTSPMASMDTSTKRTQDTTSIRLL</sequence>
<protein>
    <submittedName>
        <fullName evidence="2">Uncharacterized protein</fullName>
    </submittedName>
</protein>
<gene>
    <name evidence="2" type="ORF">EJB05_09577</name>
</gene>
<comment type="caution">
    <text evidence="2">The sequence shown here is derived from an EMBL/GenBank/DDBJ whole genome shotgun (WGS) entry which is preliminary data.</text>
</comment>
<dbReference type="Gramene" id="TVU43135">
    <property type="protein sequence ID" value="TVU43135"/>
    <property type="gene ID" value="EJB05_09577"/>
</dbReference>
<dbReference type="AlphaFoldDB" id="A0A5J9W5B2"/>
<dbReference type="Proteomes" id="UP000324897">
    <property type="component" value="Unassembled WGS sequence"/>
</dbReference>
<keyword evidence="3" id="KW-1185">Reference proteome</keyword>
<evidence type="ECO:0000313" key="2">
    <source>
        <dbReference type="EMBL" id="TVU43135.1"/>
    </source>
</evidence>
<proteinExistence type="predicted"/>
<feature type="non-terminal residue" evidence="2">
    <location>
        <position position="1"/>
    </location>
</feature>
<evidence type="ECO:0000256" key="1">
    <source>
        <dbReference type="SAM" id="MobiDB-lite"/>
    </source>
</evidence>
<evidence type="ECO:0000313" key="3">
    <source>
        <dbReference type="Proteomes" id="UP000324897"/>
    </source>
</evidence>
<reference evidence="2 3" key="1">
    <citation type="journal article" date="2019" name="Sci. Rep.">
        <title>A high-quality genome of Eragrostis curvula grass provides insights into Poaceae evolution and supports new strategies to enhance forage quality.</title>
        <authorList>
            <person name="Carballo J."/>
            <person name="Santos B.A.C.M."/>
            <person name="Zappacosta D."/>
            <person name="Garbus I."/>
            <person name="Selva J.P."/>
            <person name="Gallo C.A."/>
            <person name="Diaz A."/>
            <person name="Albertini E."/>
            <person name="Caccamo M."/>
            <person name="Echenique V."/>
        </authorList>
    </citation>
    <scope>NUCLEOTIDE SEQUENCE [LARGE SCALE GENOMIC DNA]</scope>
    <source>
        <strain evidence="3">cv. Victoria</strain>
        <tissue evidence="2">Leaf</tissue>
    </source>
</reference>
<accession>A0A5J9W5B2</accession>